<gene>
    <name evidence="2" type="ORF">SAMN04488025_11358</name>
</gene>
<name>A0A1I2NR39_9BACL</name>
<dbReference type="Proteomes" id="UP000198661">
    <property type="component" value="Unassembled WGS sequence"/>
</dbReference>
<evidence type="ECO:0000313" key="3">
    <source>
        <dbReference type="Proteomes" id="UP000198661"/>
    </source>
</evidence>
<dbReference type="EMBL" id="FOOK01000013">
    <property type="protein sequence ID" value="SFG03906.1"/>
    <property type="molecule type" value="Genomic_DNA"/>
</dbReference>
<feature type="region of interest" description="Disordered" evidence="1">
    <location>
        <begin position="79"/>
        <end position="99"/>
    </location>
</feature>
<accession>A0A1I2NR39</accession>
<dbReference type="AlphaFoldDB" id="A0A1I2NR39"/>
<protein>
    <submittedName>
        <fullName evidence="2">Uncharacterized protein</fullName>
    </submittedName>
</protein>
<evidence type="ECO:0000256" key="1">
    <source>
        <dbReference type="SAM" id="MobiDB-lite"/>
    </source>
</evidence>
<organism evidence="2 3">
    <name type="scientific">Planifilum fulgidum</name>
    <dbReference type="NCBI Taxonomy" id="201973"/>
    <lineage>
        <taxon>Bacteria</taxon>
        <taxon>Bacillati</taxon>
        <taxon>Bacillota</taxon>
        <taxon>Bacilli</taxon>
        <taxon>Bacillales</taxon>
        <taxon>Thermoactinomycetaceae</taxon>
        <taxon>Planifilum</taxon>
    </lineage>
</organism>
<sequence length="99" mass="10752">MLGKTGRIPRGKPGFYMMRHFVRLEAKDPYSTAGPAAFTSAEGEVQWAHRMALAGAVTSRETLLGFLRLSFFQAGSAEDLPAQQQQGKGRAEKVDPVNG</sequence>
<evidence type="ECO:0000313" key="2">
    <source>
        <dbReference type="EMBL" id="SFG03906.1"/>
    </source>
</evidence>
<reference evidence="2 3" key="1">
    <citation type="submission" date="2016-10" db="EMBL/GenBank/DDBJ databases">
        <authorList>
            <person name="de Groot N.N."/>
        </authorList>
    </citation>
    <scope>NUCLEOTIDE SEQUENCE [LARGE SCALE GENOMIC DNA]</scope>
    <source>
        <strain evidence="2 3">DSM 44945</strain>
    </source>
</reference>
<proteinExistence type="predicted"/>
<keyword evidence="3" id="KW-1185">Reference proteome</keyword>
<feature type="compositionally biased region" description="Basic and acidic residues" evidence="1">
    <location>
        <begin position="89"/>
        <end position="99"/>
    </location>
</feature>